<dbReference type="PANTHER" id="PTHR32196">
    <property type="entry name" value="ABC TRANSPORTER PERMEASE PROTEIN YPHD-RELATED-RELATED"/>
    <property type="match status" value="1"/>
</dbReference>
<dbReference type="GO" id="GO:0005886">
    <property type="term" value="C:plasma membrane"/>
    <property type="evidence" value="ECO:0007669"/>
    <property type="project" value="UniProtKB-SubCell"/>
</dbReference>
<dbReference type="EMBL" id="LT629791">
    <property type="protein sequence ID" value="SDU58868.1"/>
    <property type="molecule type" value="Genomic_DNA"/>
</dbReference>
<dbReference type="OrthoDB" id="3468954at2"/>
<accession>A0A1H2JRS7</accession>
<feature type="transmembrane region" description="Helical" evidence="11">
    <location>
        <begin position="195"/>
        <end position="212"/>
    </location>
</feature>
<keyword evidence="8 11" id="KW-0472">Membrane</keyword>
<comment type="subcellular location">
    <subcellularLocation>
        <location evidence="1">Cell membrane</location>
        <topology evidence="1">Multi-pass membrane protein</topology>
    </subcellularLocation>
</comment>
<keyword evidence="4" id="KW-0997">Cell inner membrane</keyword>
<evidence type="ECO:0000313" key="12">
    <source>
        <dbReference type="EMBL" id="SDU58868.1"/>
    </source>
</evidence>
<evidence type="ECO:0000256" key="11">
    <source>
        <dbReference type="SAM" id="Phobius"/>
    </source>
</evidence>
<evidence type="ECO:0000256" key="9">
    <source>
        <dbReference type="ARBA" id="ARBA00035611"/>
    </source>
</evidence>
<evidence type="ECO:0000256" key="1">
    <source>
        <dbReference type="ARBA" id="ARBA00004651"/>
    </source>
</evidence>
<feature type="transmembrane region" description="Helical" evidence="11">
    <location>
        <begin position="348"/>
        <end position="367"/>
    </location>
</feature>
<evidence type="ECO:0000256" key="2">
    <source>
        <dbReference type="ARBA" id="ARBA00022448"/>
    </source>
</evidence>
<feature type="transmembrane region" description="Helical" evidence="11">
    <location>
        <begin position="159"/>
        <end position="183"/>
    </location>
</feature>
<dbReference type="Proteomes" id="UP000182977">
    <property type="component" value="Chromosome I"/>
</dbReference>
<evidence type="ECO:0000313" key="13">
    <source>
        <dbReference type="Proteomes" id="UP000182977"/>
    </source>
</evidence>
<evidence type="ECO:0000256" key="5">
    <source>
        <dbReference type="ARBA" id="ARBA00022597"/>
    </source>
</evidence>
<proteinExistence type="predicted"/>
<dbReference type="PANTHER" id="PTHR32196:SF32">
    <property type="entry name" value="XYLOSE TRANSPORT SYSTEM PERMEASE PROTEIN XYLH"/>
    <property type="match status" value="1"/>
</dbReference>
<keyword evidence="3" id="KW-1003">Cell membrane</keyword>
<dbReference type="Pfam" id="PF02653">
    <property type="entry name" value="BPD_transp_2"/>
    <property type="match status" value="1"/>
</dbReference>
<keyword evidence="7 11" id="KW-1133">Transmembrane helix</keyword>
<dbReference type="AlphaFoldDB" id="A0A1H2JRS7"/>
<evidence type="ECO:0000256" key="3">
    <source>
        <dbReference type="ARBA" id="ARBA00022475"/>
    </source>
</evidence>
<protein>
    <recommendedName>
        <fullName evidence="10">Xylose transport system permease protein XylH</fullName>
    </recommendedName>
</protein>
<keyword evidence="5" id="KW-0762">Sugar transport</keyword>
<name>A0A1H2JRS7_9ACTN</name>
<gene>
    <name evidence="12" type="ORF">SAMN04488563_2982</name>
</gene>
<dbReference type="InterPro" id="IPR001851">
    <property type="entry name" value="ABC_transp_permease"/>
</dbReference>
<keyword evidence="6 11" id="KW-0812">Transmembrane</keyword>
<comment type="function">
    <text evidence="9">Part of the binding-protein-dependent transport system for D-xylose. Probably responsible for the translocation of the substrate across the membrane.</text>
</comment>
<feature type="transmembrane region" description="Helical" evidence="11">
    <location>
        <begin position="118"/>
        <end position="139"/>
    </location>
</feature>
<keyword evidence="13" id="KW-1185">Reference proteome</keyword>
<evidence type="ECO:0000256" key="4">
    <source>
        <dbReference type="ARBA" id="ARBA00022519"/>
    </source>
</evidence>
<evidence type="ECO:0000256" key="6">
    <source>
        <dbReference type="ARBA" id="ARBA00022692"/>
    </source>
</evidence>
<evidence type="ECO:0000256" key="7">
    <source>
        <dbReference type="ARBA" id="ARBA00022989"/>
    </source>
</evidence>
<feature type="transmembrane region" description="Helical" evidence="11">
    <location>
        <begin position="218"/>
        <end position="236"/>
    </location>
</feature>
<dbReference type="CDD" id="cd06579">
    <property type="entry name" value="TM_PBP1_transp_AraH_like"/>
    <property type="match status" value="1"/>
</dbReference>
<evidence type="ECO:0000256" key="10">
    <source>
        <dbReference type="ARBA" id="ARBA00035686"/>
    </source>
</evidence>
<feature type="transmembrane region" description="Helical" evidence="11">
    <location>
        <begin position="325"/>
        <end position="342"/>
    </location>
</feature>
<feature type="transmembrane region" description="Helical" evidence="11">
    <location>
        <begin position="12"/>
        <end position="30"/>
    </location>
</feature>
<dbReference type="GO" id="GO:0022857">
    <property type="term" value="F:transmembrane transporter activity"/>
    <property type="evidence" value="ECO:0007669"/>
    <property type="project" value="InterPro"/>
</dbReference>
<feature type="transmembrane region" description="Helical" evidence="11">
    <location>
        <begin position="300"/>
        <end position="318"/>
    </location>
</feature>
<sequence>MSGSVSPARLGRWAPPAALAIIWLVMSLSNPRFLSAVNLTNLMLQIVAVGAVAVAVVLVLLIGEIDLSVGAVSGFGAAVTAVLSVKQDWPAVLAILAGLLTGALVGLLHAAMVTRVGVPSFVVTLAGLLTWQGALLLVLGDTGSVNIDDPQLVAIAGTFLAPGLGWLIAAVASGGAVLAIVGYLRNERPRPARRVWPWVVAAIGAPVAVAVFNADRGVPLAVVVFLVLLAGGDLVVRRTKLGRHAVATGSNASGARRAGIAVDRIRLVVFMLASVLAVTGGILAASRLLAVNQSSGSTDLMLTAVAAAAIGGTSLFGGRGTVWSALLGALVVGSLANGLDLLGASSAIRLIATGLVLAVAVGLDTLAHRAEITPFREHSRPGR</sequence>
<organism evidence="12 13">
    <name type="scientific">Jiangella alkaliphila</name>
    <dbReference type="NCBI Taxonomy" id="419479"/>
    <lineage>
        <taxon>Bacteria</taxon>
        <taxon>Bacillati</taxon>
        <taxon>Actinomycetota</taxon>
        <taxon>Actinomycetes</taxon>
        <taxon>Jiangellales</taxon>
        <taxon>Jiangellaceae</taxon>
        <taxon>Jiangella</taxon>
    </lineage>
</organism>
<reference evidence="13" key="1">
    <citation type="submission" date="2016-10" db="EMBL/GenBank/DDBJ databases">
        <authorList>
            <person name="Varghese N."/>
            <person name="Submissions S."/>
        </authorList>
    </citation>
    <scope>NUCLEOTIDE SEQUENCE [LARGE SCALE GENOMIC DNA]</scope>
    <source>
        <strain evidence="13">DSM 45079</strain>
    </source>
</reference>
<dbReference type="STRING" id="419479.SAMN04488563_2982"/>
<keyword evidence="2" id="KW-0813">Transport</keyword>
<feature type="transmembrane region" description="Helical" evidence="11">
    <location>
        <begin position="42"/>
        <end position="62"/>
    </location>
</feature>
<feature type="transmembrane region" description="Helical" evidence="11">
    <location>
        <begin position="267"/>
        <end position="288"/>
    </location>
</feature>
<feature type="transmembrane region" description="Helical" evidence="11">
    <location>
        <begin position="91"/>
        <end position="111"/>
    </location>
</feature>
<dbReference type="RefSeq" id="WP_046767468.1">
    <property type="nucleotide sequence ID" value="NZ_KQ061221.1"/>
</dbReference>
<evidence type="ECO:0000256" key="8">
    <source>
        <dbReference type="ARBA" id="ARBA00023136"/>
    </source>
</evidence>